<dbReference type="GO" id="GO:0000049">
    <property type="term" value="F:tRNA binding"/>
    <property type="evidence" value="ECO:0007669"/>
    <property type="project" value="UniProtKB-UniRule"/>
</dbReference>
<dbReference type="InterPro" id="IPR015847">
    <property type="entry name" value="ExoRNase_PH_dom2"/>
</dbReference>
<dbReference type="InterPro" id="IPR002381">
    <property type="entry name" value="RNase_PH_bac-type"/>
</dbReference>
<evidence type="ECO:0000259" key="7">
    <source>
        <dbReference type="Pfam" id="PF01138"/>
    </source>
</evidence>
<evidence type="ECO:0000313" key="9">
    <source>
        <dbReference type="EMBL" id="QDU65732.1"/>
    </source>
</evidence>
<dbReference type="InterPro" id="IPR020568">
    <property type="entry name" value="Ribosomal_Su5_D2-typ_SF"/>
</dbReference>
<keyword evidence="2 6" id="KW-0698">rRNA processing</keyword>
<dbReference type="FunFam" id="3.30.230.70:FF:000003">
    <property type="entry name" value="Ribonuclease PH"/>
    <property type="match status" value="1"/>
</dbReference>
<evidence type="ECO:0000256" key="6">
    <source>
        <dbReference type="HAMAP-Rule" id="MF_00564"/>
    </source>
</evidence>
<evidence type="ECO:0000313" key="10">
    <source>
        <dbReference type="Proteomes" id="UP000316921"/>
    </source>
</evidence>
<gene>
    <name evidence="6 9" type="primary">rph</name>
    <name evidence="9" type="ORF">Pla133_07980</name>
</gene>
<feature type="binding site" evidence="6">
    <location>
        <begin position="124"/>
        <end position="126"/>
    </location>
    <ligand>
        <name>phosphate</name>
        <dbReference type="ChEBI" id="CHEBI:43474"/>
        <note>substrate</note>
    </ligand>
</feature>
<dbReference type="Pfam" id="PF01138">
    <property type="entry name" value="RNase_PH"/>
    <property type="match status" value="1"/>
</dbReference>
<dbReference type="EMBL" id="CP036287">
    <property type="protein sequence ID" value="QDU65732.1"/>
    <property type="molecule type" value="Genomic_DNA"/>
</dbReference>
<dbReference type="EC" id="2.7.7.56" evidence="6"/>
<dbReference type="InterPro" id="IPR050080">
    <property type="entry name" value="RNase_PH"/>
</dbReference>
<evidence type="ECO:0000256" key="2">
    <source>
        <dbReference type="ARBA" id="ARBA00022552"/>
    </source>
</evidence>
<dbReference type="NCBIfam" id="TIGR01966">
    <property type="entry name" value="RNasePH"/>
    <property type="match status" value="1"/>
</dbReference>
<dbReference type="AlphaFoldDB" id="A0A518BFI5"/>
<dbReference type="GO" id="GO:0031125">
    <property type="term" value="P:rRNA 3'-end processing"/>
    <property type="evidence" value="ECO:0007669"/>
    <property type="project" value="UniProtKB-ARBA"/>
</dbReference>
<name>A0A518BFI5_9BACT</name>
<comment type="catalytic activity">
    <reaction evidence="6">
        <text>tRNA(n+1) + phosphate = tRNA(n) + a ribonucleoside 5'-diphosphate</text>
        <dbReference type="Rhea" id="RHEA:10628"/>
        <dbReference type="Rhea" id="RHEA-COMP:17343"/>
        <dbReference type="Rhea" id="RHEA-COMP:17344"/>
        <dbReference type="ChEBI" id="CHEBI:43474"/>
        <dbReference type="ChEBI" id="CHEBI:57930"/>
        <dbReference type="ChEBI" id="CHEBI:173114"/>
        <dbReference type="EC" id="2.7.7.56"/>
    </reaction>
</comment>
<organism evidence="9 10">
    <name type="scientific">Engelhardtia mirabilis</name>
    <dbReference type="NCBI Taxonomy" id="2528011"/>
    <lineage>
        <taxon>Bacteria</taxon>
        <taxon>Pseudomonadati</taxon>
        <taxon>Planctomycetota</taxon>
        <taxon>Planctomycetia</taxon>
        <taxon>Planctomycetia incertae sedis</taxon>
        <taxon>Engelhardtia</taxon>
    </lineage>
</organism>
<dbReference type="InterPro" id="IPR036345">
    <property type="entry name" value="ExoRNase_PH_dom2_sf"/>
</dbReference>
<proteinExistence type="inferred from homology"/>
<evidence type="ECO:0000259" key="8">
    <source>
        <dbReference type="Pfam" id="PF03725"/>
    </source>
</evidence>
<feature type="domain" description="Exoribonuclease phosphorolytic" evidence="7">
    <location>
        <begin position="11"/>
        <end position="140"/>
    </location>
</feature>
<sequence length="238" mass="26282">MPRSFDRSPGDMRPIEFQRHFVRNAPGSVLVSFGHTKVLCTAIWTDGVPNFLQGKGQGWMTAEYAMLPASTNTRKQRDRAGRVDGRSVEIQRLIGRSLRAVIDLKKMTERTIWIDCDVIQADGGTRTASITGAWLALHDCLTAMQAKRLLREWPLRCQLAAVSVGVVGGEVLCDLDYSEDSQADVDMNLVITSEQEFVEVQGAAEGRTFTHSQLKQMLDAGDVGAQQIFAAQREALEG</sequence>
<dbReference type="PANTHER" id="PTHR11953:SF0">
    <property type="entry name" value="EXOSOME COMPLEX COMPONENT RRP41"/>
    <property type="match status" value="1"/>
</dbReference>
<dbReference type="Gene3D" id="3.30.230.70">
    <property type="entry name" value="GHMP Kinase, N-terminal domain"/>
    <property type="match status" value="1"/>
</dbReference>
<keyword evidence="6 9" id="KW-0548">Nucleotidyltransferase</keyword>
<dbReference type="GO" id="GO:0016075">
    <property type="term" value="P:rRNA catabolic process"/>
    <property type="evidence" value="ECO:0007669"/>
    <property type="project" value="UniProtKB-UniRule"/>
</dbReference>
<dbReference type="HAMAP" id="MF_00564">
    <property type="entry name" value="RNase_PH"/>
    <property type="match status" value="1"/>
</dbReference>
<evidence type="ECO:0000256" key="5">
    <source>
        <dbReference type="ARBA" id="ARBA00022884"/>
    </source>
</evidence>
<comment type="subunit">
    <text evidence="6">Homohexameric ring arranged as a trimer of dimers.</text>
</comment>
<feature type="domain" description="Exoribonuclease phosphorolytic" evidence="8">
    <location>
        <begin position="159"/>
        <end position="221"/>
    </location>
</feature>
<evidence type="ECO:0000256" key="1">
    <source>
        <dbReference type="ARBA" id="ARBA00006678"/>
    </source>
</evidence>
<feature type="binding site" evidence="6">
    <location>
        <position position="86"/>
    </location>
    <ligand>
        <name>phosphate</name>
        <dbReference type="ChEBI" id="CHEBI:43474"/>
        <note>substrate</note>
    </ligand>
</feature>
<dbReference type="PANTHER" id="PTHR11953">
    <property type="entry name" value="EXOSOME COMPLEX COMPONENT"/>
    <property type="match status" value="1"/>
</dbReference>
<dbReference type="InterPro" id="IPR027408">
    <property type="entry name" value="PNPase/RNase_PH_dom_sf"/>
</dbReference>
<dbReference type="PROSITE" id="PS01277">
    <property type="entry name" value="RIBONUCLEASE_PH"/>
    <property type="match status" value="1"/>
</dbReference>
<protein>
    <recommendedName>
        <fullName evidence="6">Ribonuclease PH</fullName>
        <shortName evidence="6">RNase PH</shortName>
        <ecNumber evidence="6">2.7.7.56</ecNumber>
    </recommendedName>
    <alternativeName>
        <fullName evidence="6">tRNA nucleotidyltransferase</fullName>
    </alternativeName>
</protein>
<keyword evidence="6 9" id="KW-0808">Transferase</keyword>
<keyword evidence="4 6" id="KW-0819">tRNA processing</keyword>
<keyword evidence="3 6" id="KW-0820">tRNA-binding</keyword>
<dbReference type="KEGG" id="pbap:Pla133_07980"/>
<accession>A0A518BFI5</accession>
<keyword evidence="10" id="KW-1185">Reference proteome</keyword>
<dbReference type="Proteomes" id="UP000316921">
    <property type="component" value="Chromosome"/>
</dbReference>
<reference evidence="9 10" key="1">
    <citation type="submission" date="2019-02" db="EMBL/GenBank/DDBJ databases">
        <title>Deep-cultivation of Planctomycetes and their phenomic and genomic characterization uncovers novel biology.</title>
        <authorList>
            <person name="Wiegand S."/>
            <person name="Jogler M."/>
            <person name="Boedeker C."/>
            <person name="Pinto D."/>
            <person name="Vollmers J."/>
            <person name="Rivas-Marin E."/>
            <person name="Kohn T."/>
            <person name="Peeters S.H."/>
            <person name="Heuer A."/>
            <person name="Rast P."/>
            <person name="Oberbeckmann S."/>
            <person name="Bunk B."/>
            <person name="Jeske O."/>
            <person name="Meyerdierks A."/>
            <person name="Storesund J.E."/>
            <person name="Kallscheuer N."/>
            <person name="Luecker S."/>
            <person name="Lage O.M."/>
            <person name="Pohl T."/>
            <person name="Merkel B.J."/>
            <person name="Hornburger P."/>
            <person name="Mueller R.-W."/>
            <person name="Bruemmer F."/>
            <person name="Labrenz M."/>
            <person name="Spormann A.M."/>
            <person name="Op den Camp H."/>
            <person name="Overmann J."/>
            <person name="Amann R."/>
            <person name="Jetten M.S.M."/>
            <person name="Mascher T."/>
            <person name="Medema M.H."/>
            <person name="Devos D.P."/>
            <person name="Kaster A.-K."/>
            <person name="Ovreas L."/>
            <person name="Rohde M."/>
            <person name="Galperin M.Y."/>
            <person name="Jogler C."/>
        </authorList>
    </citation>
    <scope>NUCLEOTIDE SEQUENCE [LARGE SCALE GENOMIC DNA]</scope>
    <source>
        <strain evidence="9 10">Pla133</strain>
    </source>
</reference>
<dbReference type="GO" id="GO:0000175">
    <property type="term" value="F:3'-5'-RNA exonuclease activity"/>
    <property type="evidence" value="ECO:0007669"/>
    <property type="project" value="UniProtKB-UniRule"/>
</dbReference>
<dbReference type="InterPro" id="IPR001247">
    <property type="entry name" value="ExoRNase_PH_dom1"/>
</dbReference>
<dbReference type="GO" id="GO:0009022">
    <property type="term" value="F:tRNA nucleotidyltransferase activity"/>
    <property type="evidence" value="ECO:0007669"/>
    <property type="project" value="UniProtKB-UniRule"/>
</dbReference>
<evidence type="ECO:0000256" key="3">
    <source>
        <dbReference type="ARBA" id="ARBA00022555"/>
    </source>
</evidence>
<dbReference type="SUPFAM" id="SSF54211">
    <property type="entry name" value="Ribosomal protein S5 domain 2-like"/>
    <property type="match status" value="1"/>
</dbReference>
<dbReference type="SUPFAM" id="SSF55666">
    <property type="entry name" value="Ribonuclease PH domain 2-like"/>
    <property type="match status" value="1"/>
</dbReference>
<comment type="similarity">
    <text evidence="1 6">Belongs to the RNase PH family.</text>
</comment>
<dbReference type="RefSeq" id="WP_145062614.1">
    <property type="nucleotide sequence ID" value="NZ_CP036287.1"/>
</dbReference>
<dbReference type="Pfam" id="PF03725">
    <property type="entry name" value="RNase_PH_C"/>
    <property type="match status" value="1"/>
</dbReference>
<dbReference type="InterPro" id="IPR018336">
    <property type="entry name" value="RNase_PH_CS"/>
</dbReference>
<evidence type="ECO:0000256" key="4">
    <source>
        <dbReference type="ARBA" id="ARBA00022694"/>
    </source>
</evidence>
<dbReference type="GO" id="GO:0008033">
    <property type="term" value="P:tRNA processing"/>
    <property type="evidence" value="ECO:0007669"/>
    <property type="project" value="UniProtKB-UniRule"/>
</dbReference>
<keyword evidence="5" id="KW-0694">RNA-binding</keyword>
<comment type="function">
    <text evidence="6">Phosphorolytic 3'-5' exoribonuclease that plays an important role in tRNA 3'-end maturation. Removes nucleotide residues following the 3'-CCA terminus of tRNAs; can also add nucleotides to the ends of RNA molecules by using nucleoside diphosphates as substrates, but this may not be physiologically important. Probably plays a role in initiation of 16S rRNA degradation (leading to ribosome degradation) during starvation.</text>
</comment>